<dbReference type="EMBL" id="BOPO01000128">
    <property type="protein sequence ID" value="GIL30875.1"/>
    <property type="molecule type" value="Genomic_DNA"/>
</dbReference>
<sequence>MRAHRWRTGLVAVAAGLAMLVAPLVRSVPATASTAGFGQASAIRGADGSYALSWASTATAVTVTAGTSPAGGGDGVAVGSGAGTGTLTVPAGTLPATTRWYFTLTPNSGSPLVVADRSLGLPDATNFRDVGGYRTSDGHWVRMGVAYRSNKLSGLSVAEQQVLVDQHVTLDVDLRNGKERSDDPDRIPAATTYRVADVEDLSHGIDFHDGAVLTLLTALALGLLEGTGNMGQRIAYPFMVDFGGADRAYRTLLTGIAANPQATVFHCSSGKDRTGWGAAVLLTLLGVPRATVEADYLASNDYLGRADAVELSWLRAAFDEVDALYGNFDGYLHDGLGLSDATVDALRARFLA</sequence>
<evidence type="ECO:0000313" key="3">
    <source>
        <dbReference type="Proteomes" id="UP000614996"/>
    </source>
</evidence>
<dbReference type="PROSITE" id="PS00383">
    <property type="entry name" value="TYR_PHOSPHATASE_1"/>
    <property type="match status" value="1"/>
</dbReference>
<gene>
    <name evidence="2" type="ORF">NUM_61290</name>
</gene>
<dbReference type="Pfam" id="PF13350">
    <property type="entry name" value="Y_phosphatase3"/>
    <property type="match status" value="1"/>
</dbReference>
<dbReference type="Gene3D" id="3.90.190.10">
    <property type="entry name" value="Protein tyrosine phosphatase superfamily"/>
    <property type="match status" value="1"/>
</dbReference>
<dbReference type="InterPro" id="IPR026893">
    <property type="entry name" value="Tyr/Ser_Pase_IphP-type"/>
</dbReference>
<dbReference type="RefSeq" id="WP_207128468.1">
    <property type="nucleotide sequence ID" value="NZ_BOPO01000128.1"/>
</dbReference>
<dbReference type="GO" id="GO:0004721">
    <property type="term" value="F:phosphoprotein phosphatase activity"/>
    <property type="evidence" value="ECO:0007669"/>
    <property type="project" value="InterPro"/>
</dbReference>
<feature type="signal peptide" evidence="1">
    <location>
        <begin position="1"/>
        <end position="32"/>
    </location>
</feature>
<organism evidence="2 3">
    <name type="scientific">Actinocatenispora comari</name>
    <dbReference type="NCBI Taxonomy" id="2807577"/>
    <lineage>
        <taxon>Bacteria</taxon>
        <taxon>Bacillati</taxon>
        <taxon>Actinomycetota</taxon>
        <taxon>Actinomycetes</taxon>
        <taxon>Micromonosporales</taxon>
        <taxon>Micromonosporaceae</taxon>
        <taxon>Actinocatenispora</taxon>
    </lineage>
</organism>
<dbReference type="SUPFAM" id="SSF52799">
    <property type="entry name" value="(Phosphotyrosine protein) phosphatases II"/>
    <property type="match status" value="1"/>
</dbReference>
<evidence type="ECO:0008006" key="4">
    <source>
        <dbReference type="Google" id="ProtNLM"/>
    </source>
</evidence>
<dbReference type="InterPro" id="IPR016130">
    <property type="entry name" value="Tyr_Pase_AS"/>
</dbReference>
<name>A0A8J4AK08_9ACTN</name>
<accession>A0A8J4AK08</accession>
<reference evidence="3" key="1">
    <citation type="journal article" date="2021" name="Int. J. Syst. Evol. Microbiol.">
        <title>Actinocatenispora comari sp. nov., an endophytic actinomycete isolated from aerial parts of Comarum salesowianum.</title>
        <authorList>
            <person name="Oyunbileg N."/>
            <person name="Iizaka Y."/>
            <person name="Hamada M."/>
            <person name="Davaapurev B.O."/>
            <person name="Fukumoto A."/>
            <person name="Tsetseg B."/>
            <person name="Kato F."/>
            <person name="Tamura T."/>
            <person name="Batkhuu J."/>
            <person name="Anzai Y."/>
        </authorList>
    </citation>
    <scope>NUCLEOTIDE SEQUENCE [LARGE SCALE GENOMIC DNA]</scope>
    <source>
        <strain evidence="3">NUM-2625</strain>
    </source>
</reference>
<feature type="chain" id="PRO_5035240735" description="Tyrosine-protein phosphatase" evidence="1">
    <location>
        <begin position="33"/>
        <end position="352"/>
    </location>
</feature>
<proteinExistence type="predicted"/>
<evidence type="ECO:0000313" key="2">
    <source>
        <dbReference type="EMBL" id="GIL30875.1"/>
    </source>
</evidence>
<dbReference type="Proteomes" id="UP000614996">
    <property type="component" value="Unassembled WGS sequence"/>
</dbReference>
<keyword evidence="1" id="KW-0732">Signal</keyword>
<dbReference type="InterPro" id="IPR029021">
    <property type="entry name" value="Prot-tyrosine_phosphatase-like"/>
</dbReference>
<evidence type="ECO:0000256" key="1">
    <source>
        <dbReference type="SAM" id="SignalP"/>
    </source>
</evidence>
<protein>
    <recommendedName>
        <fullName evidence="4">Tyrosine-protein phosphatase</fullName>
    </recommendedName>
</protein>
<keyword evidence="3" id="KW-1185">Reference proteome</keyword>
<dbReference type="AlphaFoldDB" id="A0A8J4AK08"/>
<comment type="caution">
    <text evidence="2">The sequence shown here is derived from an EMBL/GenBank/DDBJ whole genome shotgun (WGS) entry which is preliminary data.</text>
</comment>